<dbReference type="EMBL" id="SKCS01000343">
    <property type="protein sequence ID" value="TNN10679.1"/>
    <property type="molecule type" value="Genomic_DNA"/>
</dbReference>
<comment type="caution">
    <text evidence="3">The sequence shown here is derived from an EMBL/GenBank/DDBJ whole genome shotgun (WGS) entry which is preliminary data.</text>
</comment>
<evidence type="ECO:0000313" key="3">
    <source>
        <dbReference type="EMBL" id="TNN10679.1"/>
    </source>
</evidence>
<protein>
    <submittedName>
        <fullName evidence="3">Uncharacterized protein</fullName>
    </submittedName>
</protein>
<dbReference type="Proteomes" id="UP000311919">
    <property type="component" value="Unassembled WGS sequence"/>
</dbReference>
<feature type="signal peptide" evidence="2">
    <location>
        <begin position="1"/>
        <end position="16"/>
    </location>
</feature>
<organism evidence="3 4">
    <name type="scientific">Schistosoma japonicum</name>
    <name type="common">Blood fluke</name>
    <dbReference type="NCBI Taxonomy" id="6182"/>
    <lineage>
        <taxon>Eukaryota</taxon>
        <taxon>Metazoa</taxon>
        <taxon>Spiralia</taxon>
        <taxon>Lophotrochozoa</taxon>
        <taxon>Platyhelminthes</taxon>
        <taxon>Trematoda</taxon>
        <taxon>Digenea</taxon>
        <taxon>Strigeidida</taxon>
        <taxon>Schistosomatoidea</taxon>
        <taxon>Schistosomatidae</taxon>
        <taxon>Schistosoma</taxon>
    </lineage>
</organism>
<accession>A0A4Z2D2N3</accession>
<feature type="chain" id="PRO_5021442693" evidence="2">
    <location>
        <begin position="17"/>
        <end position="175"/>
    </location>
</feature>
<proteinExistence type="predicted"/>
<feature type="compositionally biased region" description="Basic and acidic residues" evidence="1">
    <location>
        <begin position="39"/>
        <end position="52"/>
    </location>
</feature>
<name>A0A4Z2D2N3_SCHJA</name>
<feature type="compositionally biased region" description="Low complexity" evidence="1">
    <location>
        <begin position="57"/>
        <end position="70"/>
    </location>
</feature>
<dbReference type="AlphaFoldDB" id="A0A4Z2D2N3"/>
<evidence type="ECO:0000313" key="4">
    <source>
        <dbReference type="Proteomes" id="UP000311919"/>
    </source>
</evidence>
<keyword evidence="2" id="KW-0732">Signal</keyword>
<gene>
    <name evidence="3" type="ORF">EWB00_005197</name>
</gene>
<evidence type="ECO:0000256" key="2">
    <source>
        <dbReference type="SAM" id="SignalP"/>
    </source>
</evidence>
<evidence type="ECO:0000256" key="1">
    <source>
        <dbReference type="SAM" id="MobiDB-lite"/>
    </source>
</evidence>
<keyword evidence="4" id="KW-1185">Reference proteome</keyword>
<sequence length="175" mass="20340">MLYLVDILILILVILSQLNNDKLTSIVNKTKDHHHHHHLHEEILTDSPDDRSWQSTSPCSSESIDSFSSSRNDFNSLSYTNQKTISSNLLSELMNFDNFSTMNILSIPNHFENTLDSSLFYMDHYKTTENYYTSNEYNDYTNEQLETINELCNDSMEQTINSPLDPNNSNIMHYS</sequence>
<feature type="region of interest" description="Disordered" evidence="1">
    <location>
        <begin position="37"/>
        <end position="70"/>
    </location>
</feature>
<reference evidence="3 4" key="1">
    <citation type="submission" date="2019-03" db="EMBL/GenBank/DDBJ databases">
        <title>An improved genome assembly of the fluke Schistosoma japonicum.</title>
        <authorList>
            <person name="Hu W."/>
            <person name="Luo F."/>
            <person name="Yin M."/>
            <person name="Mo X."/>
            <person name="Sun C."/>
            <person name="Wu Q."/>
            <person name="Zhu B."/>
            <person name="Xiang M."/>
            <person name="Wang J."/>
            <person name="Wang Y."/>
            <person name="Zhang T."/>
            <person name="Xu B."/>
            <person name="Zheng H."/>
            <person name="Feng Z."/>
        </authorList>
    </citation>
    <scope>NUCLEOTIDE SEQUENCE [LARGE SCALE GENOMIC DNA]</scope>
    <source>
        <strain evidence="3">HuSjv2</strain>
        <tissue evidence="3">Worms</tissue>
    </source>
</reference>